<feature type="transmembrane region" description="Helical" evidence="6">
    <location>
        <begin position="12"/>
        <end position="31"/>
    </location>
</feature>
<keyword evidence="2" id="KW-1003">Cell membrane</keyword>
<proteinExistence type="predicted"/>
<feature type="transmembrane region" description="Helical" evidence="6">
    <location>
        <begin position="37"/>
        <end position="57"/>
    </location>
</feature>
<evidence type="ECO:0000313" key="8">
    <source>
        <dbReference type="Proteomes" id="UP000316706"/>
    </source>
</evidence>
<comment type="caution">
    <text evidence="7">The sequence shown here is derived from an EMBL/GenBank/DDBJ whole genome shotgun (WGS) entry which is preliminary data.</text>
</comment>
<dbReference type="AlphaFoldDB" id="A0A543I794"/>
<keyword evidence="4 6" id="KW-1133">Transmembrane helix</keyword>
<feature type="transmembrane region" description="Helical" evidence="6">
    <location>
        <begin position="118"/>
        <end position="135"/>
    </location>
</feature>
<dbReference type="RefSeq" id="WP_141965512.1">
    <property type="nucleotide sequence ID" value="NZ_VFPO01000001.1"/>
</dbReference>
<evidence type="ECO:0000256" key="5">
    <source>
        <dbReference type="ARBA" id="ARBA00023136"/>
    </source>
</evidence>
<reference evidence="7 8" key="1">
    <citation type="submission" date="2019-06" db="EMBL/GenBank/DDBJ databases">
        <title>Sequencing the genomes of 1000 actinobacteria strains.</title>
        <authorList>
            <person name="Klenk H.-P."/>
        </authorList>
    </citation>
    <scope>NUCLEOTIDE SEQUENCE [LARGE SCALE GENOMIC DNA]</scope>
    <source>
        <strain evidence="7 8">DSM 45043</strain>
    </source>
</reference>
<evidence type="ECO:0000256" key="3">
    <source>
        <dbReference type="ARBA" id="ARBA00022692"/>
    </source>
</evidence>
<evidence type="ECO:0000256" key="1">
    <source>
        <dbReference type="ARBA" id="ARBA00004651"/>
    </source>
</evidence>
<feature type="transmembrane region" description="Helical" evidence="6">
    <location>
        <begin position="251"/>
        <end position="280"/>
    </location>
</feature>
<gene>
    <name evidence="7" type="ORF">FHX41_0020</name>
</gene>
<dbReference type="CDD" id="cd06581">
    <property type="entry name" value="TM_PBP1_LivM_like"/>
    <property type="match status" value="1"/>
</dbReference>
<name>A0A543I794_9ACTN</name>
<dbReference type="EMBL" id="VFPO01000001">
    <property type="protein sequence ID" value="TQM66447.1"/>
    <property type="molecule type" value="Genomic_DNA"/>
</dbReference>
<dbReference type="GO" id="GO:0015658">
    <property type="term" value="F:branched-chain amino acid transmembrane transporter activity"/>
    <property type="evidence" value="ECO:0007669"/>
    <property type="project" value="InterPro"/>
</dbReference>
<evidence type="ECO:0000256" key="2">
    <source>
        <dbReference type="ARBA" id="ARBA00022475"/>
    </source>
</evidence>
<feature type="transmembrane region" description="Helical" evidence="6">
    <location>
        <begin position="286"/>
        <end position="309"/>
    </location>
</feature>
<dbReference type="OrthoDB" id="9814461at2"/>
<feature type="transmembrane region" description="Helical" evidence="6">
    <location>
        <begin position="166"/>
        <end position="184"/>
    </location>
</feature>
<keyword evidence="3 6" id="KW-0812">Transmembrane</keyword>
<keyword evidence="8" id="KW-1185">Reference proteome</keyword>
<comment type="subcellular location">
    <subcellularLocation>
        <location evidence="1">Cell membrane</location>
        <topology evidence="1">Multi-pass membrane protein</topology>
    </subcellularLocation>
</comment>
<dbReference type="GO" id="GO:0005886">
    <property type="term" value="C:plasma membrane"/>
    <property type="evidence" value="ECO:0007669"/>
    <property type="project" value="UniProtKB-SubCell"/>
</dbReference>
<keyword evidence="5 6" id="KW-0472">Membrane</keyword>
<dbReference type="PANTHER" id="PTHR30482:SF10">
    <property type="entry name" value="HIGH-AFFINITY BRANCHED-CHAIN AMINO ACID TRANSPORT PROTEIN BRAE"/>
    <property type="match status" value="1"/>
</dbReference>
<dbReference type="PANTHER" id="PTHR30482">
    <property type="entry name" value="HIGH-AFFINITY BRANCHED-CHAIN AMINO ACID TRANSPORT SYSTEM PERMEASE"/>
    <property type="match status" value="1"/>
</dbReference>
<evidence type="ECO:0000256" key="4">
    <source>
        <dbReference type="ARBA" id="ARBA00022989"/>
    </source>
</evidence>
<protein>
    <submittedName>
        <fullName evidence="7">Amino acid/amide ABC transporter membrane protein 2 (HAAT family)</fullName>
    </submittedName>
</protein>
<dbReference type="Proteomes" id="UP000316706">
    <property type="component" value="Unassembled WGS sequence"/>
</dbReference>
<dbReference type="InterPro" id="IPR043428">
    <property type="entry name" value="LivM-like"/>
</dbReference>
<organism evidence="7 8">
    <name type="scientific">Actinomadura hallensis</name>
    <dbReference type="NCBI Taxonomy" id="337895"/>
    <lineage>
        <taxon>Bacteria</taxon>
        <taxon>Bacillati</taxon>
        <taxon>Actinomycetota</taxon>
        <taxon>Actinomycetes</taxon>
        <taxon>Streptosporangiales</taxon>
        <taxon>Thermomonosporaceae</taxon>
        <taxon>Actinomadura</taxon>
    </lineage>
</organism>
<dbReference type="Pfam" id="PF02653">
    <property type="entry name" value="BPD_transp_2"/>
    <property type="match status" value="1"/>
</dbReference>
<feature type="transmembrane region" description="Helical" evidence="6">
    <location>
        <begin position="89"/>
        <end position="111"/>
    </location>
</feature>
<dbReference type="InterPro" id="IPR001851">
    <property type="entry name" value="ABC_transp_permease"/>
</dbReference>
<evidence type="ECO:0000256" key="6">
    <source>
        <dbReference type="SAM" id="Phobius"/>
    </source>
</evidence>
<evidence type="ECO:0000313" key="7">
    <source>
        <dbReference type="EMBL" id="TQM66447.1"/>
    </source>
</evidence>
<sequence>MPDKAFALRAGRHLGPTLLTAVILVGFAFILPSATDLALGVNIGVAAIAAVGLTLTIGGAGQLALGQAGFMAIGAYGTAYLMLDREMAFLPALALGVALAVVIGVLVGYVALRLRGHYLAMATLAVGTAIHGFLMRPGPLGGVNGYAPIPFPEIFGYRFTDPRDQYLLVAAVLILVLLGSRWLLSARMGRELAALRDDEVAAQSVGVNITARKVQIFAISAGIGALAGGVNAPLQTAIDPSLFSAAISIQLFVMVILGGLGSIYGAVAGAALVTWLISVVPGRGSWALTVLGIIVIVFMATLPDGFAGIQRIGRNLLARLTRRGPGSGAALTEVSK</sequence>
<accession>A0A543I794</accession>